<organism evidence="8 9">
    <name type="scientific">Schistosoma mekongi</name>
    <name type="common">Parasitic worm</name>
    <dbReference type="NCBI Taxonomy" id="38744"/>
    <lineage>
        <taxon>Eukaryota</taxon>
        <taxon>Metazoa</taxon>
        <taxon>Spiralia</taxon>
        <taxon>Lophotrochozoa</taxon>
        <taxon>Platyhelminthes</taxon>
        <taxon>Trematoda</taxon>
        <taxon>Digenea</taxon>
        <taxon>Strigeidida</taxon>
        <taxon>Schistosomatoidea</taxon>
        <taxon>Schistosomatidae</taxon>
        <taxon>Schistosoma</taxon>
    </lineage>
</organism>
<reference evidence="8" key="1">
    <citation type="submission" date="2022-04" db="EMBL/GenBank/DDBJ databases">
        <authorList>
            <person name="Xu L."/>
            <person name="Lv Z."/>
        </authorList>
    </citation>
    <scope>NUCLEOTIDE SEQUENCE</scope>
    <source>
        <strain evidence="8">LV_2022a</strain>
    </source>
</reference>
<dbReference type="InterPro" id="IPR036116">
    <property type="entry name" value="FN3_sf"/>
</dbReference>
<keyword evidence="9" id="KW-1185">Reference proteome</keyword>
<dbReference type="Pfam" id="PF00047">
    <property type="entry name" value="ig"/>
    <property type="match status" value="1"/>
</dbReference>
<feature type="domain" description="Ig-like" evidence="7">
    <location>
        <begin position="368"/>
        <end position="464"/>
    </location>
</feature>
<dbReference type="InterPro" id="IPR007110">
    <property type="entry name" value="Ig-like_dom"/>
</dbReference>
<feature type="non-terminal residue" evidence="8">
    <location>
        <position position="1120"/>
    </location>
</feature>
<keyword evidence="6" id="KW-0732">Signal</keyword>
<comment type="subcellular location">
    <subcellularLocation>
        <location evidence="1">Membrane</location>
        <topology evidence="1">Single-pass type I membrane protein</topology>
    </subcellularLocation>
</comment>
<dbReference type="PROSITE" id="PS50835">
    <property type="entry name" value="IG_LIKE"/>
    <property type="match status" value="4"/>
</dbReference>
<dbReference type="SMART" id="SM00409">
    <property type="entry name" value="IG"/>
    <property type="match status" value="3"/>
</dbReference>
<dbReference type="Gene3D" id="2.60.40.10">
    <property type="entry name" value="Immunoglobulins"/>
    <property type="match status" value="5"/>
</dbReference>
<dbReference type="CDD" id="cd00096">
    <property type="entry name" value="Ig"/>
    <property type="match status" value="1"/>
</dbReference>
<accession>A0AAE1ZHQ8</accession>
<evidence type="ECO:0000256" key="3">
    <source>
        <dbReference type="ARBA" id="ARBA00023157"/>
    </source>
</evidence>
<keyword evidence="3" id="KW-1015">Disulfide bond</keyword>
<keyword evidence="5" id="KW-0393">Immunoglobulin domain</keyword>
<dbReference type="PANTHER" id="PTHR11640:SF158">
    <property type="entry name" value="V-SET AND IMMUNOGLOBULIN DOMAIN-CONTAINING PROTEIN 10-LIKE 2"/>
    <property type="match status" value="1"/>
</dbReference>
<dbReference type="InterPro" id="IPR051275">
    <property type="entry name" value="Cell_adhesion_signaling"/>
</dbReference>
<reference evidence="8" key="2">
    <citation type="journal article" date="2023" name="Infect Dis Poverty">
        <title>Chromosome-scale genome of the human blood fluke Schistosoma mekongi and its implications for public health.</title>
        <authorList>
            <person name="Zhou M."/>
            <person name="Xu L."/>
            <person name="Xu D."/>
            <person name="Chen W."/>
            <person name="Khan J."/>
            <person name="Hu Y."/>
            <person name="Huang H."/>
            <person name="Wei H."/>
            <person name="Zhang Y."/>
            <person name="Chusongsang P."/>
            <person name="Tanasarnprasert K."/>
            <person name="Hu X."/>
            <person name="Limpanont Y."/>
            <person name="Lv Z."/>
        </authorList>
    </citation>
    <scope>NUCLEOTIDE SEQUENCE</scope>
    <source>
        <strain evidence="8">LV_2022a</strain>
    </source>
</reference>
<evidence type="ECO:0000256" key="2">
    <source>
        <dbReference type="ARBA" id="ARBA00023136"/>
    </source>
</evidence>
<evidence type="ECO:0000256" key="6">
    <source>
        <dbReference type="SAM" id="SignalP"/>
    </source>
</evidence>
<dbReference type="PANTHER" id="PTHR11640">
    <property type="entry name" value="NEPHRIN"/>
    <property type="match status" value="1"/>
</dbReference>
<dbReference type="SMART" id="SM00408">
    <property type="entry name" value="IGc2"/>
    <property type="match status" value="3"/>
</dbReference>
<keyword evidence="4" id="KW-0325">Glycoprotein</keyword>
<dbReference type="GO" id="GO:0005886">
    <property type="term" value="C:plasma membrane"/>
    <property type="evidence" value="ECO:0007669"/>
    <property type="project" value="TreeGrafter"/>
</dbReference>
<evidence type="ECO:0000256" key="1">
    <source>
        <dbReference type="ARBA" id="ARBA00004479"/>
    </source>
</evidence>
<feature type="domain" description="Ig-like" evidence="7">
    <location>
        <begin position="40"/>
        <end position="151"/>
    </location>
</feature>
<protein>
    <recommendedName>
        <fullName evidence="7">Ig-like domain-containing protein</fullName>
    </recommendedName>
</protein>
<evidence type="ECO:0000313" key="9">
    <source>
        <dbReference type="Proteomes" id="UP001292079"/>
    </source>
</evidence>
<dbReference type="GO" id="GO:0098609">
    <property type="term" value="P:cell-cell adhesion"/>
    <property type="evidence" value="ECO:0007669"/>
    <property type="project" value="TreeGrafter"/>
</dbReference>
<dbReference type="EMBL" id="JALJAT010000002">
    <property type="protein sequence ID" value="KAK4473467.1"/>
    <property type="molecule type" value="Genomic_DNA"/>
</dbReference>
<feature type="signal peptide" evidence="6">
    <location>
        <begin position="1"/>
        <end position="18"/>
    </location>
</feature>
<dbReference type="InterPro" id="IPR003599">
    <property type="entry name" value="Ig_sub"/>
</dbReference>
<dbReference type="InterPro" id="IPR003598">
    <property type="entry name" value="Ig_sub2"/>
</dbReference>
<evidence type="ECO:0000256" key="4">
    <source>
        <dbReference type="ARBA" id="ARBA00023180"/>
    </source>
</evidence>
<gene>
    <name evidence="8" type="ORF">MN116_002834</name>
</gene>
<evidence type="ECO:0000259" key="7">
    <source>
        <dbReference type="PROSITE" id="PS50835"/>
    </source>
</evidence>
<dbReference type="GO" id="GO:0050839">
    <property type="term" value="F:cell adhesion molecule binding"/>
    <property type="evidence" value="ECO:0007669"/>
    <property type="project" value="TreeGrafter"/>
</dbReference>
<sequence>MFNVNLLISLLNTFSINTFNFSTAPPQNPLQIVRIADSTPLDTEIFDYVETAKTSFTIISGKLYYFSCRIIHANPKPIVTWYIRHSTGEIRQLITFTNLTNNNNSKQNWKPFLNFVDTQASIFLTHEDDGSLLKCIATNSMGSVSSEEVILNIEYMPIIYPFESNPIRVLETTSFKQVCRTKANPSAQIYWVDENYNLISNNSTLNIHHINRNGPKQYNCIATNKIGETNQKLLIDVLYPPIVHVQPKVTVNEGEALEIACRADANPSVSSIYWTYNKFPDQKQIVNQSNLHWSQSSRIDGSILKIPYTYPYHAGLYYCHAVSEIYMPHDLWLSQNLSSSNEVWSIWKQRSRSFAEVNLTINYPPGQPTLTVLYTTNNKGEDYVKLSCQENKSAPGQPSPTFHWLRTIGIDEKTETIEKYSNYEYDELSKCFTISLSNLSVLDSGIYSCFVQNELGSSQLASVNVLIKSKPILINKSNEKVIIELHHKTIDQFYANHHLLDYAIHIIPSNNMNCTFLSSLSTDIQWLFHNNNQYKNNFTALIPINNSLLSQWTKNSIIKNKFGLWMIITSLHIQLDEIIFYIMKNIEIFLKKFPKKFISYSWNNQILKQLLEFLIIIQFEGNYLCEASNSIGIEYGLTTLHVQKPLNSLISFSEVTSVYINEHNAYQYEGSETKLYGPLFCQFYGKPALNQIIWWRYTGLNYPEQNTHNDWKVIYQIENFNDSITIKETPNLLIITGTPALIPSLVSNFSTHERQSSYESFIHDLYRMSYRFTMFTILWLKKFNHKDYGYYKCQSKNEIGSNFEIRQFRKPGSPPIITELYHIQSTWTSVTIFWKPNEYYNSPINLQYHDLFNNTVNNIHNKIQHLLSIWLRKSQYTQKYFIHLEDYGIVNGLSNETTSSLLDSLKSLNNSINANYVNQSFIKEPTIKKIVKSEFLINTEGQNYVNISGLMSNHLYTVTISRVNQYGQSKPSKPLAFKTKALHLELPGPIHLDETKEIIQFSKGNPAICAQVEMGTTKNDSISSTIWNSIHFSSNYSPYIIVNKNIFYSEMNNKYVELSNCKPLSWNHYTEISIRLQQKYHLRARYCIYGYNTICTEYIQPIKDISMHIVIVAALLCITL</sequence>
<feature type="chain" id="PRO_5042270523" description="Ig-like domain-containing protein" evidence="6">
    <location>
        <begin position="19"/>
        <end position="1120"/>
    </location>
</feature>
<dbReference type="InterPro" id="IPR003961">
    <property type="entry name" value="FN3_dom"/>
</dbReference>
<dbReference type="GO" id="GO:0005911">
    <property type="term" value="C:cell-cell junction"/>
    <property type="evidence" value="ECO:0007669"/>
    <property type="project" value="TreeGrafter"/>
</dbReference>
<feature type="domain" description="Ig-like" evidence="7">
    <location>
        <begin position="157"/>
        <end position="236"/>
    </location>
</feature>
<dbReference type="InterPro" id="IPR013783">
    <property type="entry name" value="Ig-like_fold"/>
</dbReference>
<dbReference type="CDD" id="cd00063">
    <property type="entry name" value="FN3"/>
    <property type="match status" value="1"/>
</dbReference>
<keyword evidence="2" id="KW-0472">Membrane</keyword>
<dbReference type="AlphaFoldDB" id="A0AAE1ZHQ8"/>
<evidence type="ECO:0000313" key="8">
    <source>
        <dbReference type="EMBL" id="KAK4473467.1"/>
    </source>
</evidence>
<dbReference type="Proteomes" id="UP001292079">
    <property type="component" value="Unassembled WGS sequence"/>
</dbReference>
<proteinExistence type="predicted"/>
<dbReference type="InterPro" id="IPR013151">
    <property type="entry name" value="Immunoglobulin_dom"/>
</dbReference>
<name>A0AAE1ZHQ8_SCHME</name>
<evidence type="ECO:0000256" key="5">
    <source>
        <dbReference type="ARBA" id="ARBA00023319"/>
    </source>
</evidence>
<dbReference type="Pfam" id="PF13927">
    <property type="entry name" value="Ig_3"/>
    <property type="match status" value="1"/>
</dbReference>
<dbReference type="InterPro" id="IPR036179">
    <property type="entry name" value="Ig-like_dom_sf"/>
</dbReference>
<comment type="caution">
    <text evidence="8">The sequence shown here is derived from an EMBL/GenBank/DDBJ whole genome shotgun (WGS) entry which is preliminary data.</text>
</comment>
<feature type="domain" description="Ig-like" evidence="7">
    <location>
        <begin position="240"/>
        <end position="321"/>
    </location>
</feature>
<dbReference type="SUPFAM" id="SSF48726">
    <property type="entry name" value="Immunoglobulin"/>
    <property type="match status" value="4"/>
</dbReference>
<dbReference type="SUPFAM" id="SSF49265">
    <property type="entry name" value="Fibronectin type III"/>
    <property type="match status" value="1"/>
</dbReference>